<dbReference type="InterPro" id="IPR005123">
    <property type="entry name" value="Oxoglu/Fe-dep_dioxygenase_dom"/>
</dbReference>
<keyword evidence="3" id="KW-0479">Metal-binding</keyword>
<proteinExistence type="inferred from homology"/>
<evidence type="ECO:0000256" key="3">
    <source>
        <dbReference type="RuleBase" id="RU003682"/>
    </source>
</evidence>
<evidence type="ECO:0000259" key="4">
    <source>
        <dbReference type="PROSITE" id="PS51471"/>
    </source>
</evidence>
<dbReference type="EMBL" id="WLYK01000019">
    <property type="protein sequence ID" value="MTD17405.1"/>
    <property type="molecule type" value="Genomic_DNA"/>
</dbReference>
<keyword evidence="3" id="KW-0560">Oxidoreductase</keyword>
<keyword evidence="3" id="KW-0408">Iron</keyword>
<dbReference type="InterPro" id="IPR044861">
    <property type="entry name" value="IPNS-like_FE2OG_OXY"/>
</dbReference>
<organism evidence="5 6">
    <name type="scientific">Nakamurella alba</name>
    <dbReference type="NCBI Taxonomy" id="2665158"/>
    <lineage>
        <taxon>Bacteria</taxon>
        <taxon>Bacillati</taxon>
        <taxon>Actinomycetota</taxon>
        <taxon>Actinomycetes</taxon>
        <taxon>Nakamurellales</taxon>
        <taxon>Nakamurellaceae</taxon>
        <taxon>Nakamurella</taxon>
    </lineage>
</organism>
<protein>
    <submittedName>
        <fullName evidence="5">Isopenicillin N synthase family oxygenase</fullName>
    </submittedName>
</protein>
<dbReference type="AlphaFoldDB" id="A0A7K1FTC4"/>
<dbReference type="Pfam" id="PF03171">
    <property type="entry name" value="2OG-FeII_Oxy"/>
    <property type="match status" value="1"/>
</dbReference>
<gene>
    <name evidence="5" type="ORF">GIS00_26080</name>
</gene>
<keyword evidence="6" id="KW-1185">Reference proteome</keyword>
<dbReference type="GO" id="GO:0016491">
    <property type="term" value="F:oxidoreductase activity"/>
    <property type="evidence" value="ECO:0007669"/>
    <property type="project" value="UniProtKB-KW"/>
</dbReference>
<dbReference type="InterPro" id="IPR027443">
    <property type="entry name" value="IPNS-like_sf"/>
</dbReference>
<reference evidence="5 6" key="1">
    <citation type="submission" date="2019-11" db="EMBL/GenBank/DDBJ databases">
        <authorList>
            <person name="Jiang L.-Q."/>
        </authorList>
    </citation>
    <scope>NUCLEOTIDE SEQUENCE [LARGE SCALE GENOMIC DNA]</scope>
    <source>
        <strain evidence="5 6">YIM 132087</strain>
    </source>
</reference>
<dbReference type="Pfam" id="PF14226">
    <property type="entry name" value="DIOX_N"/>
    <property type="match status" value="1"/>
</dbReference>
<evidence type="ECO:0000313" key="6">
    <source>
        <dbReference type="Proteomes" id="UP000460221"/>
    </source>
</evidence>
<dbReference type="Gene3D" id="2.60.120.330">
    <property type="entry name" value="B-lactam Antibiotic, Isopenicillin N Synthase, Chain"/>
    <property type="match status" value="1"/>
</dbReference>
<accession>A0A7K1FTC4</accession>
<dbReference type="SUPFAM" id="SSF51197">
    <property type="entry name" value="Clavaminate synthase-like"/>
    <property type="match status" value="1"/>
</dbReference>
<keyword evidence="2" id="KW-0045">Antibiotic biosynthesis</keyword>
<comment type="caution">
    <text evidence="5">The sequence shown here is derived from an EMBL/GenBank/DDBJ whole genome shotgun (WGS) entry which is preliminary data.</text>
</comment>
<comment type="similarity">
    <text evidence="3">Belongs to the iron/ascorbate-dependent oxidoreductase family.</text>
</comment>
<dbReference type="RefSeq" id="WP_322098472.1">
    <property type="nucleotide sequence ID" value="NZ_WLYK01000019.1"/>
</dbReference>
<evidence type="ECO:0000256" key="1">
    <source>
        <dbReference type="ARBA" id="ARBA00004792"/>
    </source>
</evidence>
<name>A0A7K1FTC4_9ACTN</name>
<dbReference type="GO" id="GO:0046872">
    <property type="term" value="F:metal ion binding"/>
    <property type="evidence" value="ECO:0007669"/>
    <property type="project" value="UniProtKB-KW"/>
</dbReference>
<dbReference type="PRINTS" id="PR00682">
    <property type="entry name" value="IPNSYNTHASE"/>
</dbReference>
<sequence length="346" mass="37359">MSNPESVVPVIDIAPLTGGDPAAKAAVVAQIGEACREIGFFQVIGHGVDLGLVQRMYDVSRNFFDQEMSTKRAVAQPNPETIRGYCAVGEQSFAYSDDVSTPPDLHEKYDVGPVDVPKGDPYYSVENAGGHFLPNQWPAEPAAMESIWTEYFGVMNDLCGRIMGAFALALELPENFFADKIDKDISMLRAINYPHTGTAPLPGQMRAGAHTDYGSLTIVRQEEAPGGLQVFTQDGDWMPVPVVPGGFVVNIGDLMAQWTNDEWISTRHRVAPPPADSGDSRRMSLVFFHQPNYDALVEVLPSCVPEGEEPKYAPVTSGDHLISKFVKTHSGGPAPQQGLASLVAGG</sequence>
<evidence type="ECO:0000313" key="5">
    <source>
        <dbReference type="EMBL" id="MTD17405.1"/>
    </source>
</evidence>
<dbReference type="PANTHER" id="PTHR47990">
    <property type="entry name" value="2-OXOGLUTARATE (2OG) AND FE(II)-DEPENDENT OXYGENASE SUPERFAMILY PROTEIN-RELATED"/>
    <property type="match status" value="1"/>
</dbReference>
<comment type="pathway">
    <text evidence="1">Antibiotic biosynthesis.</text>
</comment>
<dbReference type="PROSITE" id="PS51471">
    <property type="entry name" value="FE2OG_OXY"/>
    <property type="match status" value="1"/>
</dbReference>
<feature type="domain" description="Fe2OG dioxygenase" evidence="4">
    <location>
        <begin position="184"/>
        <end position="291"/>
    </location>
</feature>
<dbReference type="Proteomes" id="UP000460221">
    <property type="component" value="Unassembled WGS sequence"/>
</dbReference>
<dbReference type="InterPro" id="IPR026992">
    <property type="entry name" value="DIOX_N"/>
</dbReference>
<dbReference type="GO" id="GO:0017000">
    <property type="term" value="P:antibiotic biosynthetic process"/>
    <property type="evidence" value="ECO:0007669"/>
    <property type="project" value="UniProtKB-KW"/>
</dbReference>
<dbReference type="InterPro" id="IPR050231">
    <property type="entry name" value="Iron_ascorbate_oxido_reductase"/>
</dbReference>
<evidence type="ECO:0000256" key="2">
    <source>
        <dbReference type="ARBA" id="ARBA00023194"/>
    </source>
</evidence>